<dbReference type="CDD" id="cd07067">
    <property type="entry name" value="HP_PGM_like"/>
    <property type="match status" value="1"/>
</dbReference>
<accession>A0A2S6GA84</accession>
<dbReference type="EMBL" id="PTIT01000002">
    <property type="protein sequence ID" value="PPK53226.1"/>
    <property type="molecule type" value="Genomic_DNA"/>
</dbReference>
<dbReference type="InterPro" id="IPR013078">
    <property type="entry name" value="His_Pase_superF_clade-1"/>
</dbReference>
<dbReference type="Pfam" id="PF00300">
    <property type="entry name" value="His_Phos_1"/>
    <property type="match status" value="1"/>
</dbReference>
<dbReference type="PROSITE" id="PS51708">
    <property type="entry name" value="CHAD"/>
    <property type="match status" value="1"/>
</dbReference>
<reference evidence="3 4" key="2">
    <citation type="submission" date="2018-02" db="EMBL/GenBank/DDBJ databases">
        <title>Subsurface microbial communities from deep shales in Ohio and West Virginia, USA.</title>
        <authorList>
            <person name="Wrighton K."/>
        </authorList>
    </citation>
    <scope>NUCLEOTIDE SEQUENCE [LARGE SCALE GENOMIC DNA]</scope>
    <source>
        <strain evidence="3 4">UTICA-S1B9</strain>
    </source>
</reference>
<dbReference type="PANTHER" id="PTHR39339:SF1">
    <property type="entry name" value="CHAD DOMAIN-CONTAINING PROTEIN"/>
    <property type="match status" value="1"/>
</dbReference>
<name>A0A2S6GA84_9GAMM</name>
<evidence type="ECO:0000313" key="2">
    <source>
        <dbReference type="EMBL" id="PPK53226.1"/>
    </source>
</evidence>
<evidence type="ECO:0000313" key="4">
    <source>
        <dbReference type="Proteomes" id="UP000239446"/>
    </source>
</evidence>
<dbReference type="InterPro" id="IPR038186">
    <property type="entry name" value="CHAD_dom_sf"/>
</dbReference>
<dbReference type="AlphaFoldDB" id="A0A2S6GA84"/>
<dbReference type="Gene3D" id="3.40.50.1240">
    <property type="entry name" value="Phosphoglycerate mutase-like"/>
    <property type="match status" value="1"/>
</dbReference>
<dbReference type="Proteomes" id="UP000239446">
    <property type="component" value="Unassembled WGS sequence"/>
</dbReference>
<dbReference type="EMBL" id="PTIU01000002">
    <property type="protein sequence ID" value="PPK56063.1"/>
    <property type="molecule type" value="Genomic_DNA"/>
</dbReference>
<feature type="domain" description="CHAD" evidence="1">
    <location>
        <begin position="181"/>
        <end position="455"/>
    </location>
</feature>
<dbReference type="SUPFAM" id="SSF53254">
    <property type="entry name" value="Phosphoglycerate mutase-like"/>
    <property type="match status" value="1"/>
</dbReference>
<evidence type="ECO:0000259" key="1">
    <source>
        <dbReference type="PROSITE" id="PS51708"/>
    </source>
</evidence>
<dbReference type="Proteomes" id="UP000239648">
    <property type="component" value="Unassembled WGS sequence"/>
</dbReference>
<dbReference type="SMART" id="SM00880">
    <property type="entry name" value="CHAD"/>
    <property type="match status" value="1"/>
</dbReference>
<dbReference type="PANTHER" id="PTHR39339">
    <property type="entry name" value="SLR1444 PROTEIN"/>
    <property type="match status" value="1"/>
</dbReference>
<organism evidence="3 4">
    <name type="scientific">Marinobacter persicus</name>
    <dbReference type="NCBI Taxonomy" id="930118"/>
    <lineage>
        <taxon>Bacteria</taxon>
        <taxon>Pseudomonadati</taxon>
        <taxon>Pseudomonadota</taxon>
        <taxon>Gammaproteobacteria</taxon>
        <taxon>Pseudomonadales</taxon>
        <taxon>Marinobacteraceae</taxon>
        <taxon>Marinobacter</taxon>
    </lineage>
</organism>
<proteinExistence type="predicted"/>
<dbReference type="Pfam" id="PF05235">
    <property type="entry name" value="CHAD"/>
    <property type="match status" value="1"/>
</dbReference>
<protein>
    <submittedName>
        <fullName evidence="3">Phosphohistidine phosphatase</fullName>
    </submittedName>
</protein>
<dbReference type="OrthoDB" id="9810154at2"/>
<sequence>MKHLLLVRHAKSSWQEEGLQDRCRPLNNRGQEQLEPLHRALLRSGALGGDIYSSDANRARSTLAGIVPPQFPENRIHIDAALYTFDCQQLLGWLKSLDDKQDTVTIIGHNPALLELACHLLKHPPARLPTAGILSIVFSDKPWRKLAKSKGKGKLEAFLTPRDYSYREFSRKSRKRVAAKGEEPAKNLQAELQHQLKRLRDLESGVRTGLDDEFLHQFRIAIRRSRAIAEALLDVTDNKTLAKASKPLKRHAARTSELRDLHVFLQDLPNLCQGNDELHSALGTWAQGEAEKAHHAVVEHLDSKSYRADMHDWEDFIHSGTLKKLATRMQTEDIRRAARNRLEGFNRLTAETLHDSPDEDIHRLRKQLKRIRYLMELDAQNWKSALKDLKYRQELYGRFQDLCVQIDLVRHFQDQAPETMPAAIQNLMEHLRGAKTDTRRQILSLGGLGINETER</sequence>
<dbReference type="InterPro" id="IPR007899">
    <property type="entry name" value="CHAD_dom"/>
</dbReference>
<evidence type="ECO:0000313" key="5">
    <source>
        <dbReference type="Proteomes" id="UP000239648"/>
    </source>
</evidence>
<dbReference type="RefSeq" id="WP_104414832.1">
    <property type="nucleotide sequence ID" value="NZ_PTIT01000002.1"/>
</dbReference>
<dbReference type="SMART" id="SM00855">
    <property type="entry name" value="PGAM"/>
    <property type="match status" value="1"/>
</dbReference>
<reference evidence="2 5" key="1">
    <citation type="submission" date="2018-02" db="EMBL/GenBank/DDBJ databases">
        <title>Deep subsurface shale carbon reservoir microbial communities from Ohio and West Virginia, USA.</title>
        <authorList>
            <person name="Wrighton K."/>
        </authorList>
    </citation>
    <scope>NUCLEOTIDE SEQUENCE [LARGE SCALE GENOMIC DNA]</scope>
    <source>
        <strain evidence="2 5">UTICA-S1B6</strain>
    </source>
</reference>
<dbReference type="InterPro" id="IPR029033">
    <property type="entry name" value="His_PPase_superfam"/>
</dbReference>
<gene>
    <name evidence="3" type="ORF">B0H24_100226</name>
    <name evidence="2" type="ORF">BY455_10226</name>
</gene>
<evidence type="ECO:0000313" key="3">
    <source>
        <dbReference type="EMBL" id="PPK56063.1"/>
    </source>
</evidence>
<comment type="caution">
    <text evidence="3">The sequence shown here is derived from an EMBL/GenBank/DDBJ whole genome shotgun (WGS) entry which is preliminary data.</text>
</comment>
<dbReference type="Gene3D" id="1.40.20.10">
    <property type="entry name" value="CHAD domain"/>
    <property type="match status" value="1"/>
</dbReference>
<keyword evidence="5" id="KW-1185">Reference proteome</keyword>